<comment type="caution">
    <text evidence="2">The sequence shown here is derived from an EMBL/GenBank/DDBJ whole genome shotgun (WGS) entry which is preliminary data.</text>
</comment>
<name>A0A7W9J1K7_9ACTN</name>
<sequence>MATIQEVAEAFSRHRFSEVYPFLHPEVTWTLVGAAKLVGQEQVVQACENALAELARSTTQFLRFKTIANADSVAVHSVARYVDAKWQSSFVSSCDLYEFTQGHLTSITSYTAEVDPDTIA</sequence>
<reference evidence="2 3" key="1">
    <citation type="submission" date="2020-08" db="EMBL/GenBank/DDBJ databases">
        <title>Sequencing the genomes of 1000 actinobacteria strains.</title>
        <authorList>
            <person name="Klenk H.-P."/>
        </authorList>
    </citation>
    <scope>NUCLEOTIDE SEQUENCE [LARGE SCALE GENOMIC DNA]</scope>
    <source>
        <strain evidence="2 3">DSM 28967</strain>
    </source>
</reference>
<proteinExistence type="predicted"/>
<evidence type="ECO:0000313" key="3">
    <source>
        <dbReference type="Proteomes" id="UP000549971"/>
    </source>
</evidence>
<dbReference type="EMBL" id="JACHMY010000001">
    <property type="protein sequence ID" value="MBB5833966.1"/>
    <property type="molecule type" value="Genomic_DNA"/>
</dbReference>
<dbReference type="SUPFAM" id="SSF54427">
    <property type="entry name" value="NTF2-like"/>
    <property type="match status" value="1"/>
</dbReference>
<dbReference type="Gene3D" id="3.10.450.50">
    <property type="match status" value="1"/>
</dbReference>
<dbReference type="InterPro" id="IPR032710">
    <property type="entry name" value="NTF2-like_dom_sf"/>
</dbReference>
<dbReference type="AlphaFoldDB" id="A0A7W9J1K7"/>
<dbReference type="Proteomes" id="UP000549971">
    <property type="component" value="Unassembled WGS sequence"/>
</dbReference>
<evidence type="ECO:0000313" key="2">
    <source>
        <dbReference type="EMBL" id="MBB5833966.1"/>
    </source>
</evidence>
<dbReference type="Pfam" id="PF12680">
    <property type="entry name" value="SnoaL_2"/>
    <property type="match status" value="1"/>
</dbReference>
<protein>
    <recommendedName>
        <fullName evidence="1">SnoaL-like domain-containing protein</fullName>
    </recommendedName>
</protein>
<dbReference type="RefSeq" id="WP_184793793.1">
    <property type="nucleotide sequence ID" value="NZ_JACHMY010000001.1"/>
</dbReference>
<evidence type="ECO:0000259" key="1">
    <source>
        <dbReference type="Pfam" id="PF12680"/>
    </source>
</evidence>
<gene>
    <name evidence="2" type="ORF">HDA39_000700</name>
</gene>
<feature type="domain" description="SnoaL-like" evidence="1">
    <location>
        <begin position="5"/>
        <end position="106"/>
    </location>
</feature>
<accession>A0A7W9J1K7</accession>
<organism evidence="2 3">
    <name type="scientific">Kribbella italica</name>
    <dbReference type="NCBI Taxonomy" id="1540520"/>
    <lineage>
        <taxon>Bacteria</taxon>
        <taxon>Bacillati</taxon>
        <taxon>Actinomycetota</taxon>
        <taxon>Actinomycetes</taxon>
        <taxon>Propionibacteriales</taxon>
        <taxon>Kribbellaceae</taxon>
        <taxon>Kribbella</taxon>
    </lineage>
</organism>
<keyword evidence="3" id="KW-1185">Reference proteome</keyword>
<dbReference type="InterPro" id="IPR037401">
    <property type="entry name" value="SnoaL-like"/>
</dbReference>